<proteinExistence type="predicted"/>
<reference evidence="2 3" key="1">
    <citation type="submission" date="2023-08" db="EMBL/GenBank/DDBJ databases">
        <title>Comparative genomics and taxonomic characterization of three novel marine species of genus Marivirga.</title>
        <authorList>
            <person name="Muhammad N."/>
            <person name="Kim S.-G."/>
        </authorList>
    </citation>
    <scope>NUCLEOTIDE SEQUENCE [LARGE SCALE GENOMIC DNA]</scope>
    <source>
        <strain evidence="2 3">BDSF4-3</strain>
    </source>
</reference>
<feature type="signal peptide" evidence="1">
    <location>
        <begin position="1"/>
        <end position="19"/>
    </location>
</feature>
<evidence type="ECO:0000313" key="2">
    <source>
        <dbReference type="EMBL" id="WMN11908.1"/>
    </source>
</evidence>
<sequence length="152" mass="16716">MKTIFLTLGLLCTVFLLEAQEKTPPNIIVVESNFIISTHFSYDRVMTSVGDKSALTLGGDYMMGTGFGYGTHWIAPEINLFSFGPKHFLETGIQYAIAFSNSEPEADSDSSLGIKVAYRYQGSKGFIFRTSLYAHLGVDPPVFPTIGFGYAF</sequence>
<dbReference type="KEGG" id="msaa:QYS49_31735"/>
<accession>A0AA51NB62</accession>
<evidence type="ECO:0000313" key="3">
    <source>
        <dbReference type="Proteomes" id="UP001230496"/>
    </source>
</evidence>
<keyword evidence="3" id="KW-1185">Reference proteome</keyword>
<dbReference type="RefSeq" id="WP_308349648.1">
    <property type="nucleotide sequence ID" value="NZ_CP129971.1"/>
</dbReference>
<dbReference type="AlphaFoldDB" id="A0AA51NB62"/>
<organism evidence="2 3">
    <name type="scientific">Marivirga salinarum</name>
    <dbReference type="NCBI Taxonomy" id="3059078"/>
    <lineage>
        <taxon>Bacteria</taxon>
        <taxon>Pseudomonadati</taxon>
        <taxon>Bacteroidota</taxon>
        <taxon>Cytophagia</taxon>
        <taxon>Cytophagales</taxon>
        <taxon>Marivirgaceae</taxon>
        <taxon>Marivirga</taxon>
    </lineage>
</organism>
<dbReference type="EMBL" id="CP129971">
    <property type="protein sequence ID" value="WMN11908.1"/>
    <property type="molecule type" value="Genomic_DNA"/>
</dbReference>
<evidence type="ECO:0008006" key="4">
    <source>
        <dbReference type="Google" id="ProtNLM"/>
    </source>
</evidence>
<keyword evidence="1" id="KW-0732">Signal</keyword>
<name>A0AA51NB62_9BACT</name>
<feature type="chain" id="PRO_5041437157" description="Outer membrane protein beta-barrel domain-containing protein" evidence="1">
    <location>
        <begin position="20"/>
        <end position="152"/>
    </location>
</feature>
<protein>
    <recommendedName>
        <fullName evidence="4">Outer membrane protein beta-barrel domain-containing protein</fullName>
    </recommendedName>
</protein>
<dbReference type="Proteomes" id="UP001230496">
    <property type="component" value="Chromosome"/>
</dbReference>
<evidence type="ECO:0000256" key="1">
    <source>
        <dbReference type="SAM" id="SignalP"/>
    </source>
</evidence>
<gene>
    <name evidence="2" type="ORF">QYS49_31735</name>
</gene>